<proteinExistence type="predicted"/>
<protein>
    <submittedName>
        <fullName evidence="1">Uncharacterized protein</fullName>
    </submittedName>
</protein>
<dbReference type="EMBL" id="JADILY010000051">
    <property type="protein sequence ID" value="MBO8481393.1"/>
    <property type="molecule type" value="Genomic_DNA"/>
</dbReference>
<reference evidence="1" key="2">
    <citation type="journal article" date="2021" name="PeerJ">
        <title>Extensive microbial diversity within the chicken gut microbiome revealed by metagenomics and culture.</title>
        <authorList>
            <person name="Gilroy R."/>
            <person name="Ravi A."/>
            <person name="Getino M."/>
            <person name="Pursley I."/>
            <person name="Horton D.L."/>
            <person name="Alikhan N.F."/>
            <person name="Baker D."/>
            <person name="Gharbi K."/>
            <person name="Hall N."/>
            <person name="Watson M."/>
            <person name="Adriaenssens E.M."/>
            <person name="Foster-Nyarko E."/>
            <person name="Jarju S."/>
            <person name="Secka A."/>
            <person name="Antonio M."/>
            <person name="Oren A."/>
            <person name="Chaudhuri R.R."/>
            <person name="La Ragione R."/>
            <person name="Hildebrand F."/>
            <person name="Pallen M.J."/>
        </authorList>
    </citation>
    <scope>NUCLEOTIDE SEQUENCE</scope>
    <source>
        <strain evidence="1">B3-2255</strain>
    </source>
</reference>
<name>A0A9D9J1D6_9BACT</name>
<dbReference type="Proteomes" id="UP000823772">
    <property type="component" value="Unassembled WGS sequence"/>
</dbReference>
<gene>
    <name evidence="1" type="ORF">IAC87_02470</name>
</gene>
<dbReference type="AlphaFoldDB" id="A0A9D9J1D6"/>
<sequence>MLVAIDRIFLKNSDKVLCLMYTCKGLCDYVYDKDHIYHYHGSTSWERYDPLKNLPMAFEFIYRHCDPVSIEVLKSLKAVR</sequence>
<comment type="caution">
    <text evidence="1">The sequence shown here is derived from an EMBL/GenBank/DDBJ whole genome shotgun (WGS) entry which is preliminary data.</text>
</comment>
<organism evidence="1 2">
    <name type="scientific">Candidatus Merdivivens faecigallinarum</name>
    <dbReference type="NCBI Taxonomy" id="2840871"/>
    <lineage>
        <taxon>Bacteria</taxon>
        <taxon>Pseudomonadati</taxon>
        <taxon>Bacteroidota</taxon>
        <taxon>Bacteroidia</taxon>
        <taxon>Bacteroidales</taxon>
        <taxon>Muribaculaceae</taxon>
        <taxon>Muribaculaceae incertae sedis</taxon>
        <taxon>Candidatus Merdivivens</taxon>
    </lineage>
</organism>
<evidence type="ECO:0000313" key="2">
    <source>
        <dbReference type="Proteomes" id="UP000823772"/>
    </source>
</evidence>
<accession>A0A9D9J1D6</accession>
<evidence type="ECO:0000313" key="1">
    <source>
        <dbReference type="EMBL" id="MBO8481393.1"/>
    </source>
</evidence>
<reference evidence="1" key="1">
    <citation type="submission" date="2020-10" db="EMBL/GenBank/DDBJ databases">
        <authorList>
            <person name="Gilroy R."/>
        </authorList>
    </citation>
    <scope>NUCLEOTIDE SEQUENCE</scope>
    <source>
        <strain evidence="1">B3-2255</strain>
    </source>
</reference>